<evidence type="ECO:0000313" key="15">
    <source>
        <dbReference type="RefSeq" id="XP_030373052.1"/>
    </source>
</evidence>
<feature type="transmembrane region" description="Helical" evidence="13">
    <location>
        <begin position="68"/>
        <end position="89"/>
    </location>
</feature>
<keyword evidence="11 13" id="KW-0472">Membrane</keyword>
<dbReference type="GO" id="GO:0070762">
    <property type="term" value="C:nuclear pore transmembrane ring"/>
    <property type="evidence" value="ECO:0007669"/>
    <property type="project" value="TreeGrafter"/>
</dbReference>
<dbReference type="GO" id="GO:0051028">
    <property type="term" value="P:mRNA transport"/>
    <property type="evidence" value="ECO:0007669"/>
    <property type="project" value="UniProtKB-KW"/>
</dbReference>
<evidence type="ECO:0000256" key="9">
    <source>
        <dbReference type="ARBA" id="ARBA00023010"/>
    </source>
</evidence>
<keyword evidence="6" id="KW-0509">mRNA transport</keyword>
<evidence type="ECO:0000256" key="7">
    <source>
        <dbReference type="ARBA" id="ARBA00022927"/>
    </source>
</evidence>
<evidence type="ECO:0000256" key="8">
    <source>
        <dbReference type="ARBA" id="ARBA00022989"/>
    </source>
</evidence>
<comment type="similarity">
    <text evidence="3">Belongs to the NDC1 family.</text>
</comment>
<evidence type="ECO:0000256" key="6">
    <source>
        <dbReference type="ARBA" id="ARBA00022816"/>
    </source>
</evidence>
<dbReference type="Pfam" id="PF09531">
    <property type="entry name" value="Ndc1_Nup"/>
    <property type="match status" value="1"/>
</dbReference>
<evidence type="ECO:0000256" key="13">
    <source>
        <dbReference type="SAM" id="Phobius"/>
    </source>
</evidence>
<dbReference type="PANTHER" id="PTHR13269">
    <property type="entry name" value="NUCLEOPORIN NDC1"/>
    <property type="match status" value="1"/>
</dbReference>
<dbReference type="AlphaFoldDB" id="A0A6J2TDI1"/>
<keyword evidence="4" id="KW-0813">Transport</keyword>
<feature type="transmembrane region" description="Helical" evidence="13">
    <location>
        <begin position="138"/>
        <end position="155"/>
    </location>
</feature>
<reference evidence="15" key="1">
    <citation type="submission" date="2025-08" db="UniProtKB">
        <authorList>
            <consortium name="RefSeq"/>
        </authorList>
    </citation>
    <scope>IDENTIFICATION</scope>
    <source>
        <strain evidence="15">11010-0011.00</strain>
        <tissue evidence="15">Whole body</tissue>
    </source>
</reference>
<dbReference type="InterPro" id="IPR019049">
    <property type="entry name" value="Nucleoporin_prot_Ndc1/Nup"/>
</dbReference>
<feature type="transmembrane region" description="Helical" evidence="13">
    <location>
        <begin position="110"/>
        <end position="132"/>
    </location>
</feature>
<keyword evidence="12" id="KW-0539">Nucleus</keyword>
<keyword evidence="5 13" id="KW-0812">Transmembrane</keyword>
<evidence type="ECO:0000313" key="14">
    <source>
        <dbReference type="Proteomes" id="UP000504634"/>
    </source>
</evidence>
<dbReference type="GO" id="GO:0006999">
    <property type="term" value="P:nuclear pore organization"/>
    <property type="evidence" value="ECO:0007669"/>
    <property type="project" value="TreeGrafter"/>
</dbReference>
<keyword evidence="14" id="KW-1185">Reference proteome</keyword>
<feature type="transmembrane region" description="Helical" evidence="13">
    <location>
        <begin position="24"/>
        <end position="48"/>
    </location>
</feature>
<feature type="transmembrane region" description="Helical" evidence="13">
    <location>
        <begin position="193"/>
        <end position="211"/>
    </location>
</feature>
<dbReference type="GeneID" id="115623020"/>
<evidence type="ECO:0000256" key="2">
    <source>
        <dbReference type="ARBA" id="ARBA00004567"/>
    </source>
</evidence>
<gene>
    <name evidence="15" type="primary">LOC115623020</name>
</gene>
<proteinExistence type="inferred from homology"/>
<dbReference type="GO" id="GO:0030674">
    <property type="term" value="F:protein-macromolecule adaptor activity"/>
    <property type="evidence" value="ECO:0007669"/>
    <property type="project" value="TreeGrafter"/>
</dbReference>
<keyword evidence="9" id="KW-0811">Translocation</keyword>
<dbReference type="OrthoDB" id="67850at2759"/>
<dbReference type="GO" id="GO:0031965">
    <property type="term" value="C:nuclear membrane"/>
    <property type="evidence" value="ECO:0007669"/>
    <property type="project" value="UniProtKB-SubCell"/>
</dbReference>
<keyword evidence="7" id="KW-0653">Protein transport</keyword>
<keyword evidence="10" id="KW-0906">Nuclear pore complex</keyword>
<dbReference type="Proteomes" id="UP000504634">
    <property type="component" value="Unplaced"/>
</dbReference>
<protein>
    <submittedName>
        <fullName evidence="15">Nucleoporin Ndc1</fullName>
    </submittedName>
</protein>
<keyword evidence="8 13" id="KW-1133">Transmembrane helix</keyword>
<evidence type="ECO:0000256" key="5">
    <source>
        <dbReference type="ARBA" id="ARBA00022692"/>
    </source>
</evidence>
<evidence type="ECO:0000256" key="3">
    <source>
        <dbReference type="ARBA" id="ARBA00005760"/>
    </source>
</evidence>
<dbReference type="PANTHER" id="PTHR13269:SF6">
    <property type="entry name" value="NUCLEOPORIN NDC1"/>
    <property type="match status" value="1"/>
</dbReference>
<organism evidence="14 15">
    <name type="scientific">Drosophila lebanonensis</name>
    <name type="common">Fruit fly</name>
    <name type="synonym">Scaptodrosophila lebanonensis</name>
    <dbReference type="NCBI Taxonomy" id="7225"/>
    <lineage>
        <taxon>Eukaryota</taxon>
        <taxon>Metazoa</taxon>
        <taxon>Ecdysozoa</taxon>
        <taxon>Arthropoda</taxon>
        <taxon>Hexapoda</taxon>
        <taxon>Insecta</taxon>
        <taxon>Pterygota</taxon>
        <taxon>Neoptera</taxon>
        <taxon>Endopterygota</taxon>
        <taxon>Diptera</taxon>
        <taxon>Brachycera</taxon>
        <taxon>Muscomorpha</taxon>
        <taxon>Ephydroidea</taxon>
        <taxon>Drosophilidae</taxon>
        <taxon>Scaptodrosophila</taxon>
    </lineage>
</organism>
<comment type="subcellular location">
    <subcellularLocation>
        <location evidence="1">Nucleus membrane</location>
        <topology evidence="1">Multi-pass membrane protein</topology>
    </subcellularLocation>
    <subcellularLocation>
        <location evidence="2">Nucleus</location>
        <location evidence="2">Nuclear pore complex</location>
    </subcellularLocation>
</comment>
<accession>A0A6J2TDI1</accession>
<dbReference type="GO" id="GO:0015031">
    <property type="term" value="P:protein transport"/>
    <property type="evidence" value="ECO:0007669"/>
    <property type="project" value="UniProtKB-KW"/>
</dbReference>
<evidence type="ECO:0000256" key="12">
    <source>
        <dbReference type="ARBA" id="ARBA00023242"/>
    </source>
</evidence>
<name>A0A6J2TDI1_DROLE</name>
<evidence type="ECO:0000256" key="11">
    <source>
        <dbReference type="ARBA" id="ARBA00023136"/>
    </source>
</evidence>
<dbReference type="RefSeq" id="XP_030373052.1">
    <property type="nucleotide sequence ID" value="XM_030517192.1"/>
</dbReference>
<sequence length="591" mass="69344">MEEVQPAYVVQVPANIRKLILWRYIYATWLCACLEYVLLGLFLVVVHFEMGNTSDWIKQVFTNTLCSIYTWTLMQGLHVGVGIYGLLLFKMHNKRPIYYATRMERIIRELPRKLTILAVLLYVGFYSGFFYSRFAEDLKFISLYYGLFCGLHYFMRVHRRRHVFPKLPIARFGLRISVKWICWNSALLALRETFLPALFFCVCYFFFTTFLNKPQTWIYTWSAGVLITAKLHIVRQIYDVVLNLKLPLVIEKGLHPNGSQSQNICLRTMIWELLKQWICDPFNENPQCGIEETQLRLTLSEALSTKFLYGFQLQAAKDFYDIVSCYDSPKCREIFQLNRCMKAPWSELRDVILEMLDEFIKNMEACCPQPSMSKQQKSLGEMLRHSERQARLYLGMRPLVPPFPKFTLTKHYPGQEHRCLNMKNPQPYPSDLWAFLREMVSWMNNAAKIILENYVCSSRRLEQLFKSNVCSRANHELRCAQPLILIIQGLATVCERSLTEDKYGVVQSDLKRIFEILINVEQQLINAHELTYPTLQTRLPATLDKSYHLLRVSTGRSLDGMLEAFGPYLEHISDKTLLDKLRERLKNHRSV</sequence>
<evidence type="ECO:0000256" key="4">
    <source>
        <dbReference type="ARBA" id="ARBA00022448"/>
    </source>
</evidence>
<evidence type="ECO:0000256" key="1">
    <source>
        <dbReference type="ARBA" id="ARBA00004232"/>
    </source>
</evidence>
<evidence type="ECO:0000256" key="10">
    <source>
        <dbReference type="ARBA" id="ARBA00023132"/>
    </source>
</evidence>